<dbReference type="PROSITE" id="PS51186">
    <property type="entry name" value="GNAT"/>
    <property type="match status" value="1"/>
</dbReference>
<dbReference type="InterPro" id="IPR000182">
    <property type="entry name" value="GNAT_dom"/>
</dbReference>
<dbReference type="RefSeq" id="WP_002620639.1">
    <property type="nucleotide sequence ID" value="NZ_ANAH02000066.1"/>
</dbReference>
<dbReference type="EMBL" id="ANAH02000066">
    <property type="protein sequence ID" value="EPX56360.1"/>
    <property type="molecule type" value="Genomic_DNA"/>
</dbReference>
<dbReference type="Gene3D" id="3.40.630.30">
    <property type="match status" value="1"/>
</dbReference>
<dbReference type="InterPro" id="IPR016181">
    <property type="entry name" value="Acyl_CoA_acyltransferase"/>
</dbReference>
<accession>S9NVY0</accession>
<dbReference type="SUPFAM" id="SSF55729">
    <property type="entry name" value="Acyl-CoA N-acyltransferases (Nat)"/>
    <property type="match status" value="1"/>
</dbReference>
<proteinExistence type="predicted"/>
<dbReference type="CDD" id="cd04301">
    <property type="entry name" value="NAT_SF"/>
    <property type="match status" value="1"/>
</dbReference>
<evidence type="ECO:0000256" key="1">
    <source>
        <dbReference type="ARBA" id="ARBA00022679"/>
    </source>
</evidence>
<organism evidence="3 4">
    <name type="scientific">Cystobacter fuscus (strain ATCC 25194 / DSM 2262 / NBRC 100088 / M29)</name>
    <dbReference type="NCBI Taxonomy" id="1242864"/>
    <lineage>
        <taxon>Bacteria</taxon>
        <taxon>Pseudomonadati</taxon>
        <taxon>Myxococcota</taxon>
        <taxon>Myxococcia</taxon>
        <taxon>Myxococcales</taxon>
        <taxon>Cystobacterineae</taxon>
        <taxon>Archangiaceae</taxon>
        <taxon>Cystobacter</taxon>
    </lineage>
</organism>
<dbReference type="eggNOG" id="COG3153">
    <property type="taxonomic scope" value="Bacteria"/>
</dbReference>
<dbReference type="PANTHER" id="PTHR13947">
    <property type="entry name" value="GNAT FAMILY N-ACETYLTRANSFERASE"/>
    <property type="match status" value="1"/>
</dbReference>
<comment type="caution">
    <text evidence="3">The sequence shown here is derived from an EMBL/GenBank/DDBJ whole genome shotgun (WGS) entry which is preliminary data.</text>
</comment>
<dbReference type="OrthoDB" id="9803233at2"/>
<dbReference type="GO" id="GO:0008080">
    <property type="term" value="F:N-acetyltransferase activity"/>
    <property type="evidence" value="ECO:0007669"/>
    <property type="project" value="InterPro"/>
</dbReference>
<evidence type="ECO:0000259" key="2">
    <source>
        <dbReference type="PROSITE" id="PS51186"/>
    </source>
</evidence>
<gene>
    <name evidence="3" type="ORF">D187_007702</name>
</gene>
<reference evidence="3" key="1">
    <citation type="submission" date="2013-05" db="EMBL/GenBank/DDBJ databases">
        <title>Genome assembly of Cystobacter fuscus DSM 2262.</title>
        <authorList>
            <person name="Sharma G."/>
            <person name="Khatri I."/>
            <person name="Kaur C."/>
            <person name="Mayilraj S."/>
            <person name="Subramanian S."/>
        </authorList>
    </citation>
    <scope>NUCLEOTIDE SEQUENCE [LARGE SCALE GENOMIC DNA]</scope>
    <source>
        <strain evidence="3">DSM 2262</strain>
    </source>
</reference>
<evidence type="ECO:0000313" key="4">
    <source>
        <dbReference type="Proteomes" id="UP000011682"/>
    </source>
</evidence>
<feature type="domain" description="N-acetyltransferase" evidence="2">
    <location>
        <begin position="7"/>
        <end position="173"/>
    </location>
</feature>
<dbReference type="Proteomes" id="UP000011682">
    <property type="component" value="Unassembled WGS sequence"/>
</dbReference>
<sequence length="173" mass="19327">MDLLKRVVIREARLEDDAVVGELLVEAFLNQYAKKLPEVVYTEERKRALRDVAGKRAVAKVLVAEVDGRVVGTVALWPPGAPGSEAWLPDAADLRHLATSVEFHGQGLSTPLLEEAERVAREDWRVSAICLHVRRGAQGVARMYQRRGFIREPSADLDTPSVFLEAFILRFAR</sequence>
<name>S9NVY0_CYSF2</name>
<protein>
    <submittedName>
        <fullName evidence="3">Acetyltransferase, GNAT family</fullName>
    </submittedName>
</protein>
<keyword evidence="4" id="KW-1185">Reference proteome</keyword>
<dbReference type="PANTHER" id="PTHR13947:SF37">
    <property type="entry name" value="LD18367P"/>
    <property type="match status" value="1"/>
</dbReference>
<dbReference type="Pfam" id="PF00583">
    <property type="entry name" value="Acetyltransf_1"/>
    <property type="match status" value="1"/>
</dbReference>
<dbReference type="AlphaFoldDB" id="S9NVY0"/>
<keyword evidence="1" id="KW-0808">Transferase</keyword>
<dbReference type="InterPro" id="IPR050769">
    <property type="entry name" value="NAT_camello-type"/>
</dbReference>
<evidence type="ECO:0000313" key="3">
    <source>
        <dbReference type="EMBL" id="EPX56360.1"/>
    </source>
</evidence>